<evidence type="ECO:0000313" key="3">
    <source>
        <dbReference type="EMBL" id="MBE1560731.1"/>
    </source>
</evidence>
<sequence length="86" mass="9738">MRFKVVFRVSKETGQVEEFVIDDLGAERQGEEHDAVHDGVARAVGAVVERRAAPEEVDPRTLPEPEAPELTVDEREAVREREQRSQ</sequence>
<name>A0ABR9KFD4_9ACTN</name>
<comment type="caution">
    <text evidence="3">The sequence shown here is derived from an EMBL/GenBank/DDBJ whole genome shotgun (WGS) entry which is preliminary data.</text>
</comment>
<feature type="domain" description="FtsH ternary system" evidence="2">
    <location>
        <begin position="1"/>
        <end position="83"/>
    </location>
</feature>
<accession>A0ABR9KFD4</accession>
<organism evidence="3 4">
    <name type="scientific">Nonomuraea africana</name>
    <dbReference type="NCBI Taxonomy" id="46171"/>
    <lineage>
        <taxon>Bacteria</taxon>
        <taxon>Bacillati</taxon>
        <taxon>Actinomycetota</taxon>
        <taxon>Actinomycetes</taxon>
        <taxon>Streptosporangiales</taxon>
        <taxon>Streptosporangiaceae</taxon>
        <taxon>Nonomuraea</taxon>
    </lineage>
</organism>
<keyword evidence="4" id="KW-1185">Reference proteome</keyword>
<feature type="region of interest" description="Disordered" evidence="1">
    <location>
        <begin position="51"/>
        <end position="86"/>
    </location>
</feature>
<protein>
    <recommendedName>
        <fullName evidence="2">FtsH ternary system domain-containing protein</fullName>
    </recommendedName>
</protein>
<gene>
    <name evidence="3" type="ORF">H4W81_003510</name>
</gene>
<dbReference type="Proteomes" id="UP000661607">
    <property type="component" value="Unassembled WGS sequence"/>
</dbReference>
<feature type="compositionally biased region" description="Basic and acidic residues" evidence="1">
    <location>
        <begin position="51"/>
        <end position="63"/>
    </location>
</feature>
<feature type="compositionally biased region" description="Basic and acidic residues" evidence="1">
    <location>
        <begin position="72"/>
        <end position="86"/>
    </location>
</feature>
<evidence type="ECO:0000259" key="2">
    <source>
        <dbReference type="Pfam" id="PF19999"/>
    </source>
</evidence>
<dbReference type="Pfam" id="PF19999">
    <property type="entry name" value="fvmX3"/>
    <property type="match status" value="1"/>
</dbReference>
<evidence type="ECO:0000313" key="4">
    <source>
        <dbReference type="Proteomes" id="UP000661607"/>
    </source>
</evidence>
<dbReference type="EMBL" id="JADBEF010000001">
    <property type="protein sequence ID" value="MBE1560731.1"/>
    <property type="molecule type" value="Genomic_DNA"/>
</dbReference>
<evidence type="ECO:0000256" key="1">
    <source>
        <dbReference type="SAM" id="MobiDB-lite"/>
    </source>
</evidence>
<reference evidence="3 4" key="1">
    <citation type="submission" date="2020-10" db="EMBL/GenBank/DDBJ databases">
        <title>Sequencing the genomes of 1000 actinobacteria strains.</title>
        <authorList>
            <person name="Klenk H.-P."/>
        </authorList>
    </citation>
    <scope>NUCLEOTIDE SEQUENCE [LARGE SCALE GENOMIC DNA]</scope>
    <source>
        <strain evidence="3 4">DSM 43748</strain>
    </source>
</reference>
<proteinExistence type="predicted"/>
<dbReference type="InterPro" id="IPR045481">
    <property type="entry name" value="fvmX3"/>
</dbReference>
<dbReference type="RefSeq" id="WP_192775765.1">
    <property type="nucleotide sequence ID" value="NZ_BAAASY010000007.1"/>
</dbReference>